<accession>A0A0A3IQ82</accession>
<gene>
    <name evidence="1" type="ORF">CD32_11285</name>
</gene>
<evidence type="ECO:0000313" key="1">
    <source>
        <dbReference type="EMBL" id="KGR85028.1"/>
    </source>
</evidence>
<name>A0A0A3IQ82_9BACI</name>
<dbReference type="Proteomes" id="UP000030437">
    <property type="component" value="Unassembled WGS sequence"/>
</dbReference>
<comment type="caution">
    <text evidence="1">The sequence shown here is derived from an EMBL/GenBank/DDBJ whole genome shotgun (WGS) entry which is preliminary data.</text>
</comment>
<keyword evidence="2" id="KW-1185">Reference proteome</keyword>
<dbReference type="AlphaFoldDB" id="A0A0A3IQ82"/>
<organism evidence="1 2">
    <name type="scientific">Lysinibacillus odysseyi 34hs-1 = NBRC 100172</name>
    <dbReference type="NCBI Taxonomy" id="1220589"/>
    <lineage>
        <taxon>Bacteria</taxon>
        <taxon>Bacillati</taxon>
        <taxon>Bacillota</taxon>
        <taxon>Bacilli</taxon>
        <taxon>Bacillales</taxon>
        <taxon>Bacillaceae</taxon>
        <taxon>Lysinibacillus</taxon>
    </lineage>
</organism>
<reference evidence="1 2" key="1">
    <citation type="submission" date="2014-02" db="EMBL/GenBank/DDBJ databases">
        <title>Draft genome sequence of Lysinibacillus odysseyi NBRC 100172.</title>
        <authorList>
            <person name="Zhang F."/>
            <person name="Wang G."/>
            <person name="Zhang L."/>
        </authorList>
    </citation>
    <scope>NUCLEOTIDE SEQUENCE [LARGE SCALE GENOMIC DNA]</scope>
    <source>
        <strain evidence="1 2">NBRC 100172</strain>
    </source>
</reference>
<proteinExistence type="predicted"/>
<dbReference type="eggNOG" id="ENOG5032W3A">
    <property type="taxonomic scope" value="Bacteria"/>
</dbReference>
<protein>
    <submittedName>
        <fullName evidence="1">Uncharacterized protein</fullName>
    </submittedName>
</protein>
<dbReference type="OrthoDB" id="2452352at2"/>
<dbReference type="RefSeq" id="WP_036154740.1">
    <property type="nucleotide sequence ID" value="NZ_BCVX01000005.1"/>
</dbReference>
<evidence type="ECO:0000313" key="2">
    <source>
        <dbReference type="Proteomes" id="UP000030437"/>
    </source>
</evidence>
<sequence length="150" mass="17216">MVAVFSIFFTIGCSDYAEKEPRDIDQLFPPAMLGQIMMDGMAYPIKAGAYRWERRDGLGTEIVQTDHASPYQSSKYIEAIHTNSNQKIEIKIEEDPAIKVYLWNENGREKEIKLEDNQIVLPSDNGKYIYEVAADWPNGTISYTFVIEIR</sequence>
<dbReference type="EMBL" id="JPVP01000055">
    <property type="protein sequence ID" value="KGR85028.1"/>
    <property type="molecule type" value="Genomic_DNA"/>
</dbReference>